<organism evidence="4 5">
    <name type="scientific">Pedobacter heparinus (strain ATCC 13125 / DSM 2366 / CIP 104194 / JCM 7457 / NBRC 12017 / NCIMB 9290 / NRRL B-14731 / HIM 762-3)</name>
    <dbReference type="NCBI Taxonomy" id="485917"/>
    <lineage>
        <taxon>Bacteria</taxon>
        <taxon>Pseudomonadati</taxon>
        <taxon>Bacteroidota</taxon>
        <taxon>Sphingobacteriia</taxon>
        <taxon>Sphingobacteriales</taxon>
        <taxon>Sphingobacteriaceae</taxon>
        <taxon>Pedobacter</taxon>
    </lineage>
</organism>
<dbReference type="STRING" id="485917.Phep_3692"/>
<feature type="transmembrane region" description="Helical" evidence="1">
    <location>
        <begin position="82"/>
        <end position="102"/>
    </location>
</feature>
<dbReference type="PIRSF" id="PIRSF018266">
    <property type="entry name" value="FecR"/>
    <property type="match status" value="1"/>
</dbReference>
<dbReference type="Pfam" id="PF16344">
    <property type="entry name" value="FecR_C"/>
    <property type="match status" value="1"/>
</dbReference>
<dbReference type="OrthoDB" id="645173at2"/>
<evidence type="ECO:0000313" key="4">
    <source>
        <dbReference type="EMBL" id="ACU05883.1"/>
    </source>
</evidence>
<dbReference type="Gene3D" id="3.55.50.30">
    <property type="match status" value="1"/>
</dbReference>
<dbReference type="Pfam" id="PF04773">
    <property type="entry name" value="FecR"/>
    <property type="match status" value="1"/>
</dbReference>
<dbReference type="Gene3D" id="2.60.120.1440">
    <property type="match status" value="1"/>
</dbReference>
<evidence type="ECO:0000256" key="1">
    <source>
        <dbReference type="SAM" id="Phobius"/>
    </source>
</evidence>
<dbReference type="Proteomes" id="UP000000852">
    <property type="component" value="Chromosome"/>
</dbReference>
<evidence type="ECO:0000259" key="2">
    <source>
        <dbReference type="Pfam" id="PF04773"/>
    </source>
</evidence>
<dbReference type="eggNOG" id="COG3712">
    <property type="taxonomic scope" value="Bacteria"/>
</dbReference>
<dbReference type="InterPro" id="IPR006860">
    <property type="entry name" value="FecR"/>
</dbReference>
<dbReference type="PANTHER" id="PTHR30273">
    <property type="entry name" value="PERIPLASMIC SIGNAL SENSOR AND SIGMA FACTOR ACTIVATOR FECR-RELATED"/>
    <property type="match status" value="1"/>
</dbReference>
<proteinExistence type="predicted"/>
<dbReference type="InterPro" id="IPR032508">
    <property type="entry name" value="FecR_C"/>
</dbReference>
<dbReference type="AlphaFoldDB" id="C6XU90"/>
<dbReference type="PANTHER" id="PTHR30273:SF2">
    <property type="entry name" value="PROTEIN FECR"/>
    <property type="match status" value="1"/>
</dbReference>
<dbReference type="EMBL" id="CP001681">
    <property type="protein sequence ID" value="ACU05883.1"/>
    <property type="molecule type" value="Genomic_DNA"/>
</dbReference>
<feature type="domain" description="Protein FecR C-terminal" evidence="3">
    <location>
        <begin position="262"/>
        <end position="323"/>
    </location>
</feature>
<gene>
    <name evidence="4" type="ordered locus">Phep_3692</name>
</gene>
<keyword evidence="1" id="KW-0812">Transmembrane</keyword>
<protein>
    <submittedName>
        <fullName evidence="4">FecR protein</fullName>
    </submittedName>
</protein>
<keyword evidence="1" id="KW-0472">Membrane</keyword>
<keyword evidence="1" id="KW-1133">Transmembrane helix</keyword>
<dbReference type="HOGENOM" id="CLU_050192_0_0_10"/>
<dbReference type="FunFam" id="2.60.120.1440:FF:000001">
    <property type="entry name" value="Putative anti-sigma factor"/>
    <property type="match status" value="1"/>
</dbReference>
<name>C6XU90_PEDHD</name>
<evidence type="ECO:0000313" key="5">
    <source>
        <dbReference type="Proteomes" id="UP000000852"/>
    </source>
</evidence>
<dbReference type="GO" id="GO:0016989">
    <property type="term" value="F:sigma factor antagonist activity"/>
    <property type="evidence" value="ECO:0007669"/>
    <property type="project" value="TreeGrafter"/>
</dbReference>
<keyword evidence="5" id="KW-1185">Reference proteome</keyword>
<evidence type="ECO:0000259" key="3">
    <source>
        <dbReference type="Pfam" id="PF16344"/>
    </source>
</evidence>
<dbReference type="InterPro" id="IPR012373">
    <property type="entry name" value="Ferrdict_sens_TM"/>
</dbReference>
<reference evidence="4 5" key="1">
    <citation type="journal article" date="2009" name="Stand. Genomic Sci.">
        <title>Complete genome sequence of Pedobacter heparinus type strain (HIM 762-3).</title>
        <authorList>
            <person name="Han C."/>
            <person name="Spring S."/>
            <person name="Lapidus A."/>
            <person name="Del Rio T.G."/>
            <person name="Tice H."/>
            <person name="Copeland A."/>
            <person name="Cheng J.F."/>
            <person name="Lucas S."/>
            <person name="Chen F."/>
            <person name="Nolan M."/>
            <person name="Bruce D."/>
            <person name="Goodwin L."/>
            <person name="Pitluck S."/>
            <person name="Ivanova N."/>
            <person name="Mavromatis K."/>
            <person name="Mikhailova N."/>
            <person name="Pati A."/>
            <person name="Chen A."/>
            <person name="Palaniappan K."/>
            <person name="Land M."/>
            <person name="Hauser L."/>
            <person name="Chang Y.J."/>
            <person name="Jeffries C.C."/>
            <person name="Saunders E."/>
            <person name="Chertkov O."/>
            <person name="Brettin T."/>
            <person name="Goker M."/>
            <person name="Rohde M."/>
            <person name="Bristow J."/>
            <person name="Eisen J.A."/>
            <person name="Markowitz V."/>
            <person name="Hugenholtz P."/>
            <person name="Kyrpides N.C."/>
            <person name="Klenk H.P."/>
            <person name="Detter J.C."/>
        </authorList>
    </citation>
    <scope>NUCLEOTIDE SEQUENCE [LARGE SCALE GENOMIC DNA]</scope>
    <source>
        <strain evidence="5">ATCC 13125 / DSM 2366 / CIP 104194 / JCM 7457 / NBRC 12017 / NCIMB 9290 / NRRL B-14731 / HIM 762-3</strain>
    </source>
</reference>
<dbReference type="RefSeq" id="WP_015809492.1">
    <property type="nucleotide sequence ID" value="NC_013061.1"/>
</dbReference>
<dbReference type="KEGG" id="phe:Phep_3692"/>
<feature type="domain" description="FecR protein" evidence="2">
    <location>
        <begin position="120"/>
        <end position="211"/>
    </location>
</feature>
<sequence length="329" mass="37125">MKEKEQFKHLYQLYLNNLCNAEELKQFFELLNRNRDDQGISAMLSDTWDRTDLTPETGLVPTFIDQPLKTVKLTPIRRSVFGLRRFMTAAAVLLVLTGIYFYRADIAKVFNPVAKAQLFSSAGERKQIRLADGTKVWLSRNSKLSYPDKFEGPDRQVSLEGEAFFEVTHDSSHPFIIKSGAVSTTVLGTSFNVSAYKQQHTINVTLVTGKVTVALNGQNNTKRDTIVANQQLIVDKITSSITKLNYPDAAAFLNRRLGLYEYRGAALQEVQQDLENQYNIKIELGPGLAAATFYGNLNMTDALHETLNKLCTVMETKWKKDGGHYELIK</sequence>
<accession>C6XU90</accession>